<dbReference type="PATRIC" id="fig|1122169.6.peg.2795"/>
<reference evidence="1 2" key="1">
    <citation type="submission" date="2015-11" db="EMBL/GenBank/DDBJ databases">
        <title>Genomic analysis of 38 Legionella species identifies large and diverse effector repertoires.</title>
        <authorList>
            <person name="Burstein D."/>
            <person name="Amaro F."/>
            <person name="Zusman T."/>
            <person name="Lifshitz Z."/>
            <person name="Cohen O."/>
            <person name="Gilbert J.A."/>
            <person name="Pupko T."/>
            <person name="Shuman H.A."/>
            <person name="Segal G."/>
        </authorList>
    </citation>
    <scope>NUCLEOTIDE SEQUENCE [LARGE SCALE GENOMIC DNA]</scope>
    <source>
        <strain evidence="1 2">ATCC 49655</strain>
    </source>
</reference>
<sequence length="258" mass="28798">MSRDKIEGIVNTFSPELKPDSILPSLRLKRREIAVLVDGLVPTADEPVCYINNQDKAIKVTILRLDNGSYFAKLHPAALAGVEDKTSYIKEAVQFALKEKNIALKFEDIAIGGVIGAEGRKAVIYNLFGQPPRSEHAYAVFKLPGEAGVHIEDPRMGFFNFSDKLQSKLDDQICCFAATALFYFCYKAFSEHQEIPCSSSQMFATIHACSALKRKMLELEEKVGYSAETKEEVMASFIKDMSVFENPMNRIPAGFNPR</sequence>
<name>A0A0W0YL34_9GAMM</name>
<organism evidence="1 2">
    <name type="scientific">Legionella shakespearei DSM 23087</name>
    <dbReference type="NCBI Taxonomy" id="1122169"/>
    <lineage>
        <taxon>Bacteria</taxon>
        <taxon>Pseudomonadati</taxon>
        <taxon>Pseudomonadota</taxon>
        <taxon>Gammaproteobacteria</taxon>
        <taxon>Legionellales</taxon>
        <taxon>Legionellaceae</taxon>
        <taxon>Legionella</taxon>
    </lineage>
</organism>
<keyword evidence="2" id="KW-1185">Reference proteome</keyword>
<protein>
    <submittedName>
        <fullName evidence="1">Uncharacterized protein</fullName>
    </submittedName>
</protein>
<dbReference type="EMBL" id="LNYW01000066">
    <property type="protein sequence ID" value="KTD57597.1"/>
    <property type="molecule type" value="Genomic_DNA"/>
</dbReference>
<dbReference type="OrthoDB" id="5634985at2"/>
<evidence type="ECO:0000313" key="1">
    <source>
        <dbReference type="EMBL" id="KTD57597.1"/>
    </source>
</evidence>
<gene>
    <name evidence="1" type="ORF">Lsha_2438</name>
</gene>
<dbReference type="Proteomes" id="UP000054600">
    <property type="component" value="Unassembled WGS sequence"/>
</dbReference>
<dbReference type="AlphaFoldDB" id="A0A0W0YL34"/>
<accession>A0A0W0YL34</accession>
<comment type="caution">
    <text evidence="1">The sequence shown here is derived from an EMBL/GenBank/DDBJ whole genome shotgun (WGS) entry which is preliminary data.</text>
</comment>
<dbReference type="RefSeq" id="WP_018576127.1">
    <property type="nucleotide sequence ID" value="NZ_KB892382.1"/>
</dbReference>
<evidence type="ECO:0000313" key="2">
    <source>
        <dbReference type="Proteomes" id="UP000054600"/>
    </source>
</evidence>
<proteinExistence type="predicted"/>